<dbReference type="PANTHER" id="PTHR10039">
    <property type="entry name" value="AMELOGENIN"/>
    <property type="match status" value="1"/>
</dbReference>
<sequence>MANSVPSSFQSTFREAICIYKKRTRKDLLLDPLAVRLQPCDSHRAVILVLQEQAQVIDQSGSSSETLTKWISPTVNVLFALSSSVQEGIGLVLSPAKVIFVGIGVLLSVAPAVGASQEGLIDILGRMENILRLLHPFIEVPPPRSESMKDTSEKILLVVLSIITSITEEITQGRAKKYLKQLTRRNVVEDALQRLRKLTLVMRATSAGMAHGVISERITDGQETEVAVLQTTGDVGNLNRSPTPLAVADEGSSSHLRDELRNWLSPSGSSMNHSIAPGASHMGIGRWFLRSRIFNQWKSTGSLLWIHGKSGSGKSVLCSAIIEDIEDLRKARLASMAYFYFDFRDIHKQSRRDMVSSLLFQLSSQSNRRHEILYRLYLAHNSGPDGGAQRPSNGILTECLKDMLPMRSDVPMYIIMDAIDECPNTSGMLEVLDLVEELIGLSLPNLRLCVTSRSEFDIRVVLEPSSSFRVSLHDEIGQKQDIANYIKAVVYSDPKMRRWRVEDKELVINVLTERADGVIRWVFCQLEVLRRCFPPDISRVLNELPEMLGKTYERILMEIGNEKREYARRLLQCLAVAIRPLRVEELAEILAVDFDTGGAIPKLHLGRRQEDQEADILSTCSSLVTVVNIDGSKVVQLSHFSVKAFLTSDRLNASSGRVSFYHASLETAHTILAQACLSVLLRLEDHLYRDSLEKIPLAEYAAKHWVDHARFENVAFHVQERMELLFDPEKPYFANWLRIYDIDDPLGLPTPHLIRPNAAPLYYAALCGLPSLAERLIVKRPIIERPICEFPG</sequence>
<dbReference type="OrthoDB" id="7464126at2759"/>
<dbReference type="InterPro" id="IPR027417">
    <property type="entry name" value="P-loop_NTPase"/>
</dbReference>
<reference evidence="5" key="1">
    <citation type="submission" date="2019-10" db="EMBL/GenBank/DDBJ databases">
        <authorList>
            <consortium name="DOE Joint Genome Institute"/>
            <person name="Kuo A."/>
            <person name="Miyauchi S."/>
            <person name="Kiss E."/>
            <person name="Drula E."/>
            <person name="Kohler A."/>
            <person name="Sanchez-Garcia M."/>
            <person name="Andreopoulos B."/>
            <person name="Barry K.W."/>
            <person name="Bonito G."/>
            <person name="Buee M."/>
            <person name="Carver A."/>
            <person name="Chen C."/>
            <person name="Cichocki N."/>
            <person name="Clum A."/>
            <person name="Culley D."/>
            <person name="Crous P.W."/>
            <person name="Fauchery L."/>
            <person name="Girlanda M."/>
            <person name="Hayes R."/>
            <person name="Keri Z."/>
            <person name="LaButti K."/>
            <person name="Lipzen A."/>
            <person name="Lombard V."/>
            <person name="Magnuson J."/>
            <person name="Maillard F."/>
            <person name="Morin E."/>
            <person name="Murat C."/>
            <person name="Nolan M."/>
            <person name="Ohm R."/>
            <person name="Pangilinan J."/>
            <person name="Pereira M."/>
            <person name="Perotto S."/>
            <person name="Peter M."/>
            <person name="Riley R."/>
            <person name="Sitrit Y."/>
            <person name="Stielow B."/>
            <person name="Szollosi G."/>
            <person name="Zifcakova L."/>
            <person name="Stursova M."/>
            <person name="Spatafora J.W."/>
            <person name="Tedersoo L."/>
            <person name="Vaario L.-M."/>
            <person name="Yamada A."/>
            <person name="Yan M."/>
            <person name="Wang P."/>
            <person name="Xu J."/>
            <person name="Bruns T."/>
            <person name="Baldrian P."/>
            <person name="Vilgalys R."/>
            <person name="Henrissat B."/>
            <person name="Grigoriev I.V."/>
            <person name="Hibbett D."/>
            <person name="Nagy L.G."/>
            <person name="Martin F.M."/>
        </authorList>
    </citation>
    <scope>NUCLEOTIDE SEQUENCE</scope>
    <source>
        <strain evidence="5">Prilba</strain>
    </source>
</reference>
<dbReference type="InterPro" id="IPR054471">
    <property type="entry name" value="GPIID_WHD"/>
</dbReference>
<protein>
    <recommendedName>
        <fullName evidence="7">NACHT domain-containing protein</fullName>
    </recommendedName>
</protein>
<dbReference type="InterPro" id="IPR031350">
    <property type="entry name" value="Goodbye_dom"/>
</dbReference>
<evidence type="ECO:0000313" key="5">
    <source>
        <dbReference type="EMBL" id="KAF8487227.1"/>
    </source>
</evidence>
<evidence type="ECO:0000313" key="6">
    <source>
        <dbReference type="Proteomes" id="UP000759537"/>
    </source>
</evidence>
<evidence type="ECO:0000259" key="2">
    <source>
        <dbReference type="Pfam" id="PF17109"/>
    </source>
</evidence>
<dbReference type="InterPro" id="IPR056884">
    <property type="entry name" value="NPHP3-like_N"/>
</dbReference>
<keyword evidence="1" id="KW-0677">Repeat</keyword>
<organism evidence="5 6">
    <name type="scientific">Russula ochroleuca</name>
    <dbReference type="NCBI Taxonomy" id="152965"/>
    <lineage>
        <taxon>Eukaryota</taxon>
        <taxon>Fungi</taxon>
        <taxon>Dikarya</taxon>
        <taxon>Basidiomycota</taxon>
        <taxon>Agaricomycotina</taxon>
        <taxon>Agaricomycetes</taxon>
        <taxon>Russulales</taxon>
        <taxon>Russulaceae</taxon>
        <taxon>Russula</taxon>
    </lineage>
</organism>
<keyword evidence="6" id="KW-1185">Reference proteome</keyword>
<feature type="domain" description="GPI inositol-deacylase winged helix" evidence="3">
    <location>
        <begin position="557"/>
        <end position="653"/>
    </location>
</feature>
<name>A0A9P5N5W2_9AGAM</name>
<dbReference type="Pfam" id="PF24883">
    <property type="entry name" value="NPHP3_N"/>
    <property type="match status" value="1"/>
</dbReference>
<evidence type="ECO:0008006" key="7">
    <source>
        <dbReference type="Google" id="ProtNLM"/>
    </source>
</evidence>
<dbReference type="Pfam" id="PF17109">
    <property type="entry name" value="Goodbye"/>
    <property type="match status" value="1"/>
</dbReference>
<gene>
    <name evidence="5" type="ORF">DFH94DRAFT_678266</name>
</gene>
<reference evidence="5" key="2">
    <citation type="journal article" date="2020" name="Nat. Commun.">
        <title>Large-scale genome sequencing of mycorrhizal fungi provides insights into the early evolution of symbiotic traits.</title>
        <authorList>
            <person name="Miyauchi S."/>
            <person name="Kiss E."/>
            <person name="Kuo A."/>
            <person name="Drula E."/>
            <person name="Kohler A."/>
            <person name="Sanchez-Garcia M."/>
            <person name="Morin E."/>
            <person name="Andreopoulos B."/>
            <person name="Barry K.W."/>
            <person name="Bonito G."/>
            <person name="Buee M."/>
            <person name="Carver A."/>
            <person name="Chen C."/>
            <person name="Cichocki N."/>
            <person name="Clum A."/>
            <person name="Culley D."/>
            <person name="Crous P.W."/>
            <person name="Fauchery L."/>
            <person name="Girlanda M."/>
            <person name="Hayes R.D."/>
            <person name="Keri Z."/>
            <person name="LaButti K."/>
            <person name="Lipzen A."/>
            <person name="Lombard V."/>
            <person name="Magnuson J."/>
            <person name="Maillard F."/>
            <person name="Murat C."/>
            <person name="Nolan M."/>
            <person name="Ohm R.A."/>
            <person name="Pangilinan J."/>
            <person name="Pereira M.F."/>
            <person name="Perotto S."/>
            <person name="Peter M."/>
            <person name="Pfister S."/>
            <person name="Riley R."/>
            <person name="Sitrit Y."/>
            <person name="Stielow J.B."/>
            <person name="Szollosi G."/>
            <person name="Zifcakova L."/>
            <person name="Stursova M."/>
            <person name="Spatafora J.W."/>
            <person name="Tedersoo L."/>
            <person name="Vaario L.M."/>
            <person name="Yamada A."/>
            <person name="Yan M."/>
            <person name="Wang P."/>
            <person name="Xu J."/>
            <person name="Bruns T."/>
            <person name="Baldrian P."/>
            <person name="Vilgalys R."/>
            <person name="Dunand C."/>
            <person name="Henrissat B."/>
            <person name="Grigoriev I.V."/>
            <person name="Hibbett D."/>
            <person name="Nagy L.G."/>
            <person name="Martin F.M."/>
        </authorList>
    </citation>
    <scope>NUCLEOTIDE SEQUENCE</scope>
    <source>
        <strain evidence="5">Prilba</strain>
    </source>
</reference>
<dbReference type="Gene3D" id="3.40.50.300">
    <property type="entry name" value="P-loop containing nucleotide triphosphate hydrolases"/>
    <property type="match status" value="1"/>
</dbReference>
<proteinExistence type="predicted"/>
<dbReference type="AlphaFoldDB" id="A0A9P5N5W2"/>
<evidence type="ECO:0000256" key="1">
    <source>
        <dbReference type="ARBA" id="ARBA00022737"/>
    </source>
</evidence>
<dbReference type="SUPFAM" id="SSF52540">
    <property type="entry name" value="P-loop containing nucleoside triphosphate hydrolases"/>
    <property type="match status" value="1"/>
</dbReference>
<comment type="caution">
    <text evidence="5">The sequence shown here is derived from an EMBL/GenBank/DDBJ whole genome shotgun (WGS) entry which is preliminary data.</text>
</comment>
<dbReference type="EMBL" id="WHVB01000001">
    <property type="protein sequence ID" value="KAF8487227.1"/>
    <property type="molecule type" value="Genomic_DNA"/>
</dbReference>
<feature type="domain" description="Nephrocystin 3-like N-terminal" evidence="4">
    <location>
        <begin position="283"/>
        <end position="453"/>
    </location>
</feature>
<evidence type="ECO:0000259" key="3">
    <source>
        <dbReference type="Pfam" id="PF22939"/>
    </source>
</evidence>
<dbReference type="Pfam" id="PF22939">
    <property type="entry name" value="WHD_GPIID"/>
    <property type="match status" value="1"/>
</dbReference>
<evidence type="ECO:0000259" key="4">
    <source>
        <dbReference type="Pfam" id="PF24883"/>
    </source>
</evidence>
<accession>A0A9P5N5W2</accession>
<dbReference type="PANTHER" id="PTHR10039:SF16">
    <property type="entry name" value="GPI INOSITOL-DEACYLASE"/>
    <property type="match status" value="1"/>
</dbReference>
<dbReference type="Proteomes" id="UP000759537">
    <property type="component" value="Unassembled WGS sequence"/>
</dbReference>
<feature type="domain" description="Fungal STAND N-terminal Goodbye" evidence="2">
    <location>
        <begin position="13"/>
        <end position="134"/>
    </location>
</feature>